<sequence>MAQFALATGQDEQIAHGVDADDAALGCQRLQDFRHVGRADELERHDQHAEPRLQGHVGAADFRGDRTLDGGRQGHDLIQMLLLIVHQCGAIHAQGGVECRDEGVLGDGVAGAQGNDALHARIDHIVLLQHVAQDDMGDLANVGPFEVERGALAVWRLLRLRPGGLLDELAGAGIQVGL</sequence>
<comment type="caution">
    <text evidence="1">The sequence shown here is derived from an EMBL/GenBank/DDBJ whole genome shotgun (WGS) entry which is preliminary data.</text>
</comment>
<name>A0A1J5PXJ3_9ZZZZ</name>
<organism evidence="1">
    <name type="scientific">mine drainage metagenome</name>
    <dbReference type="NCBI Taxonomy" id="410659"/>
    <lineage>
        <taxon>unclassified sequences</taxon>
        <taxon>metagenomes</taxon>
        <taxon>ecological metagenomes</taxon>
    </lineage>
</organism>
<dbReference type="AlphaFoldDB" id="A0A1J5PXJ3"/>
<proteinExistence type="predicted"/>
<evidence type="ECO:0000313" key="1">
    <source>
        <dbReference type="EMBL" id="OIQ72527.1"/>
    </source>
</evidence>
<protein>
    <submittedName>
        <fullName evidence="1">Uncharacterized protein</fullName>
    </submittedName>
</protein>
<reference evidence="1" key="1">
    <citation type="submission" date="2016-10" db="EMBL/GenBank/DDBJ databases">
        <title>Sequence of Gallionella enrichment culture.</title>
        <authorList>
            <person name="Poehlein A."/>
            <person name="Muehling M."/>
            <person name="Daniel R."/>
        </authorList>
    </citation>
    <scope>NUCLEOTIDE SEQUENCE</scope>
</reference>
<gene>
    <name evidence="1" type="ORF">GALL_458460</name>
</gene>
<dbReference type="EMBL" id="MLJW01003234">
    <property type="protein sequence ID" value="OIQ72527.1"/>
    <property type="molecule type" value="Genomic_DNA"/>
</dbReference>
<accession>A0A1J5PXJ3</accession>